<name>A0ACC2QJI7_9NEOP</name>
<keyword evidence="2" id="KW-1185">Reference proteome</keyword>
<comment type="caution">
    <text evidence="1">The sequence shown here is derived from an EMBL/GenBank/DDBJ whole genome shotgun (WGS) entry which is preliminary data.</text>
</comment>
<gene>
    <name evidence="1" type="ORF">PYW08_011489</name>
</gene>
<sequence length="301" mass="32879">MASGTALRKIGDPKRLKLEDESSLRPGRKELKREKCVRATELQGKNSHFEGFTSRPRSLTPVGVRSPPGRHHQAPPPAHIKDGASRAVIISRLTLNEVYHNTLPVTMSLWRPYSDDVPMDLTKPQVQGVEFSAHHPPQCSECYPPQCSECYPPQLPVSPERLPHGGYYAPLHISPGSSTSGYDAAPKRRLAPEPSIEAPDTLSDDLDFQDFEESALSAMAARNGGALLCSNPRMRRCVRASSADVAADDAFRIPIGEIAAHSNCLVNRMNGDGGSRPELYLRGQSVGGLCDCTNDDCRLIF</sequence>
<organism evidence="1 2">
    <name type="scientific">Mythimna loreyi</name>
    <dbReference type="NCBI Taxonomy" id="667449"/>
    <lineage>
        <taxon>Eukaryota</taxon>
        <taxon>Metazoa</taxon>
        <taxon>Ecdysozoa</taxon>
        <taxon>Arthropoda</taxon>
        <taxon>Hexapoda</taxon>
        <taxon>Insecta</taxon>
        <taxon>Pterygota</taxon>
        <taxon>Neoptera</taxon>
        <taxon>Endopterygota</taxon>
        <taxon>Lepidoptera</taxon>
        <taxon>Glossata</taxon>
        <taxon>Ditrysia</taxon>
        <taxon>Noctuoidea</taxon>
        <taxon>Noctuidae</taxon>
        <taxon>Noctuinae</taxon>
        <taxon>Hadenini</taxon>
        <taxon>Mythimna</taxon>
    </lineage>
</organism>
<proteinExistence type="predicted"/>
<dbReference type="EMBL" id="CM056779">
    <property type="protein sequence ID" value="KAJ8719314.1"/>
    <property type="molecule type" value="Genomic_DNA"/>
</dbReference>
<reference evidence="1" key="1">
    <citation type="submission" date="2023-03" db="EMBL/GenBank/DDBJ databases">
        <title>Chromosome-level genomes of two armyworms, Mythimna separata and Mythimna loreyi, provide insights into the biosynthesis and reception of sex pheromones.</title>
        <authorList>
            <person name="Zhao H."/>
        </authorList>
    </citation>
    <scope>NUCLEOTIDE SEQUENCE</scope>
    <source>
        <strain evidence="1">BeijingLab</strain>
    </source>
</reference>
<evidence type="ECO:0000313" key="1">
    <source>
        <dbReference type="EMBL" id="KAJ8719314.1"/>
    </source>
</evidence>
<evidence type="ECO:0000313" key="2">
    <source>
        <dbReference type="Proteomes" id="UP001231649"/>
    </source>
</evidence>
<accession>A0ACC2QJI7</accession>
<protein>
    <submittedName>
        <fullName evidence="1">Uncharacterized protein</fullName>
    </submittedName>
</protein>
<dbReference type="Proteomes" id="UP001231649">
    <property type="component" value="Chromosome 3"/>
</dbReference>